<organism evidence="2 3">
    <name type="scientific">Bacillus cereus VD196</name>
    <dbReference type="NCBI Taxonomy" id="1053243"/>
    <lineage>
        <taxon>Bacteria</taxon>
        <taxon>Bacillati</taxon>
        <taxon>Bacillota</taxon>
        <taxon>Bacilli</taxon>
        <taxon>Bacillales</taxon>
        <taxon>Bacillaceae</taxon>
        <taxon>Bacillus</taxon>
        <taxon>Bacillus cereus group</taxon>
    </lineage>
</organism>
<evidence type="ECO:0000256" key="1">
    <source>
        <dbReference type="SAM" id="SignalP"/>
    </source>
</evidence>
<evidence type="ECO:0000313" key="2">
    <source>
        <dbReference type="EMBL" id="EOO70367.1"/>
    </source>
</evidence>
<dbReference type="AlphaFoldDB" id="A0A9W5VBF2"/>
<gene>
    <name evidence="2" type="ORF">IKE_00004</name>
</gene>
<protein>
    <submittedName>
        <fullName evidence="2">Uncharacterized protein</fullName>
    </submittedName>
</protein>
<sequence>MFKNKFLPVLVGAILFTSLVPTSSFARESSITKVEQKNENEMFDHSKIILQAIEEIPDDVVNQGPQQTAEWLQTKTGYYVTVDSQENLNFTKGVKTNTSKRASFSGCLGAVGVAIVSNGLPFSKILKVKSALKALGGTTQAVSKIKKYYDSYRYNGFSRSDSIRKALNSAGDGLAANTKSALLDFFNLSNVIANCF</sequence>
<dbReference type="EMBL" id="AHFL01000001">
    <property type="protein sequence ID" value="EOO70367.1"/>
    <property type="molecule type" value="Genomic_DNA"/>
</dbReference>
<dbReference type="RefSeq" id="WP_016124224.1">
    <property type="nucleotide sequence ID" value="NZ_KB976254.1"/>
</dbReference>
<comment type="caution">
    <text evidence="2">The sequence shown here is derived from an EMBL/GenBank/DDBJ whole genome shotgun (WGS) entry which is preliminary data.</text>
</comment>
<proteinExistence type="predicted"/>
<keyword evidence="1" id="KW-0732">Signal</keyword>
<feature type="chain" id="PRO_5040743155" evidence="1">
    <location>
        <begin position="27"/>
        <end position="196"/>
    </location>
</feature>
<dbReference type="Proteomes" id="UP000014023">
    <property type="component" value="Unassembled WGS sequence"/>
</dbReference>
<accession>A0A9W5VBF2</accession>
<feature type="signal peptide" evidence="1">
    <location>
        <begin position="1"/>
        <end position="26"/>
    </location>
</feature>
<name>A0A9W5VBF2_BACCE</name>
<evidence type="ECO:0000313" key="3">
    <source>
        <dbReference type="Proteomes" id="UP000014023"/>
    </source>
</evidence>
<reference evidence="2 3" key="1">
    <citation type="submission" date="2012-12" db="EMBL/GenBank/DDBJ databases">
        <title>The Genome Sequence of Bacillus cereus VD196.</title>
        <authorList>
            <consortium name="The Broad Institute Genome Sequencing Platform"/>
            <consortium name="The Broad Institute Genome Sequencing Center for Infectious Disease"/>
            <person name="Feldgarden M."/>
            <person name="Van der Auwera G.A."/>
            <person name="Mahillon J."/>
            <person name="Duprez V."/>
            <person name="Timmery S."/>
            <person name="Mattelet C."/>
            <person name="Dierick K."/>
            <person name="Sun M."/>
            <person name="Yu Z."/>
            <person name="Zhu L."/>
            <person name="Hu X."/>
            <person name="Shank E.B."/>
            <person name="Swiecicka I."/>
            <person name="Hansen B.M."/>
            <person name="Andrup L."/>
            <person name="Walker B."/>
            <person name="Young S.K."/>
            <person name="Zeng Q."/>
            <person name="Gargeya S."/>
            <person name="Fitzgerald M."/>
            <person name="Haas B."/>
            <person name="Abouelleil A."/>
            <person name="Alvarado L."/>
            <person name="Arachchi H.M."/>
            <person name="Berlin A.M."/>
            <person name="Chapman S.B."/>
            <person name="Dewar J."/>
            <person name="Goldberg J."/>
            <person name="Griggs A."/>
            <person name="Gujja S."/>
            <person name="Hansen M."/>
            <person name="Howarth C."/>
            <person name="Imamovic A."/>
            <person name="Larimer J."/>
            <person name="McCowan C."/>
            <person name="Murphy C."/>
            <person name="Neiman D."/>
            <person name="Pearson M."/>
            <person name="Priest M."/>
            <person name="Roberts A."/>
            <person name="Saif S."/>
            <person name="Shea T."/>
            <person name="Sisk P."/>
            <person name="Sykes S."/>
            <person name="Wortman J."/>
            <person name="Nusbaum C."/>
            <person name="Birren B."/>
        </authorList>
    </citation>
    <scope>NUCLEOTIDE SEQUENCE [LARGE SCALE GENOMIC DNA]</scope>
    <source>
        <strain evidence="2 3">VD196</strain>
    </source>
</reference>